<evidence type="ECO:0000313" key="2">
    <source>
        <dbReference type="Proteomes" id="UP000481252"/>
    </source>
</evidence>
<keyword evidence="2" id="KW-1185">Reference proteome</keyword>
<dbReference type="RefSeq" id="WP_165115365.1">
    <property type="nucleotide sequence ID" value="NZ_JAAKZG010000002.1"/>
</dbReference>
<dbReference type="InterPro" id="IPR016364">
    <property type="entry name" value="Surface_antigen_Rickettsia"/>
</dbReference>
<gene>
    <name evidence="1" type="ORF">G6N74_06055</name>
</gene>
<dbReference type="EMBL" id="JAAKZG010000002">
    <property type="protein sequence ID" value="NGN40621.1"/>
    <property type="molecule type" value="Genomic_DNA"/>
</dbReference>
<evidence type="ECO:0000313" key="1">
    <source>
        <dbReference type="EMBL" id="NGN40621.1"/>
    </source>
</evidence>
<dbReference type="PIRSF" id="PIRSF002721">
    <property type="entry name" value="Surface_antigen_Rickettsia"/>
    <property type="match status" value="1"/>
</dbReference>
<accession>A0A7C9R5G1</accession>
<reference evidence="1 2" key="1">
    <citation type="submission" date="2020-02" db="EMBL/GenBank/DDBJ databases">
        <title>Genome sequence of the type strain CGMCC 1.15528 of Mesorhizobium zhangyense.</title>
        <authorList>
            <person name="Gao J."/>
            <person name="Sun J."/>
        </authorList>
    </citation>
    <scope>NUCLEOTIDE SEQUENCE [LARGE SCALE GENOMIC DNA]</scope>
    <source>
        <strain evidence="1 2">CGMCC 1.15528</strain>
    </source>
</reference>
<comment type="caution">
    <text evidence="1">The sequence shown here is derived from an EMBL/GenBank/DDBJ whole genome shotgun (WGS) entry which is preliminary data.</text>
</comment>
<name>A0A7C9R5G1_9HYPH</name>
<sequence>MKFRVTLVAGLLAVSGCTTTGLSDTKVGAAAGAIVGGVTGNQASSANGKVASTILAAMGNGLIGGSAGAGMDDRDRRSALEAEYKALEYTQSGQPVSWKSERSGFSGQVVAAQPYRVGSQDCRQYTHTVYASGQTRTARGTACRNTDGSWTPLT</sequence>
<organism evidence="1 2">
    <name type="scientific">Mesorhizobium zhangyense</name>
    <dbReference type="NCBI Taxonomy" id="1776730"/>
    <lineage>
        <taxon>Bacteria</taxon>
        <taxon>Pseudomonadati</taxon>
        <taxon>Pseudomonadota</taxon>
        <taxon>Alphaproteobacteria</taxon>
        <taxon>Hyphomicrobiales</taxon>
        <taxon>Phyllobacteriaceae</taxon>
        <taxon>Mesorhizobium</taxon>
    </lineage>
</organism>
<protein>
    <submittedName>
        <fullName evidence="1">Uncharacterized protein</fullName>
    </submittedName>
</protein>
<proteinExistence type="predicted"/>
<dbReference type="AlphaFoldDB" id="A0A7C9R5G1"/>
<dbReference type="PROSITE" id="PS51257">
    <property type="entry name" value="PROKAR_LIPOPROTEIN"/>
    <property type="match status" value="1"/>
</dbReference>
<dbReference type="Proteomes" id="UP000481252">
    <property type="component" value="Unassembled WGS sequence"/>
</dbReference>